<organism evidence="2 3">
    <name type="scientific">Blastopirellula marina</name>
    <dbReference type="NCBI Taxonomy" id="124"/>
    <lineage>
        <taxon>Bacteria</taxon>
        <taxon>Pseudomonadati</taxon>
        <taxon>Planctomycetota</taxon>
        <taxon>Planctomycetia</taxon>
        <taxon>Pirellulales</taxon>
        <taxon>Pirellulaceae</taxon>
        <taxon>Blastopirellula</taxon>
    </lineage>
</organism>
<feature type="region of interest" description="Disordered" evidence="1">
    <location>
        <begin position="44"/>
        <end position="65"/>
    </location>
</feature>
<protein>
    <submittedName>
        <fullName evidence="2">Uncharacterized protein</fullName>
    </submittedName>
</protein>
<comment type="caution">
    <text evidence="2">The sequence shown here is derived from an EMBL/GenBank/DDBJ whole genome shotgun (WGS) entry which is preliminary data.</text>
</comment>
<dbReference type="Proteomes" id="UP000238322">
    <property type="component" value="Unassembled WGS sequence"/>
</dbReference>
<name>A0A2S8FZI4_9BACT</name>
<proteinExistence type="predicted"/>
<evidence type="ECO:0000256" key="1">
    <source>
        <dbReference type="SAM" id="MobiDB-lite"/>
    </source>
</evidence>
<gene>
    <name evidence="2" type="ORF">C5Y83_06510</name>
</gene>
<evidence type="ECO:0000313" key="3">
    <source>
        <dbReference type="Proteomes" id="UP000238322"/>
    </source>
</evidence>
<dbReference type="AlphaFoldDB" id="A0A2S8FZI4"/>
<accession>A0A2S8FZI4</accession>
<evidence type="ECO:0000313" key="2">
    <source>
        <dbReference type="EMBL" id="PQO37593.1"/>
    </source>
</evidence>
<sequence>MSARAKRRSAQRQAFLTYIKSVKPLEETWTGWKRELLLAAEKAATSQVKTSSNNSSSEGQATAGC</sequence>
<dbReference type="RefSeq" id="WP_105328842.1">
    <property type="nucleotide sequence ID" value="NZ_PUHY01000005.1"/>
</dbReference>
<reference evidence="2 3" key="1">
    <citation type="submission" date="2018-02" db="EMBL/GenBank/DDBJ databases">
        <title>Comparative genomes isolates from brazilian mangrove.</title>
        <authorList>
            <person name="Araujo J.E."/>
            <person name="Taketani R.G."/>
            <person name="Silva M.C.P."/>
            <person name="Loureco M.V."/>
            <person name="Andreote F.D."/>
        </authorList>
    </citation>
    <scope>NUCLEOTIDE SEQUENCE [LARGE SCALE GENOMIC DNA]</scope>
    <source>
        <strain evidence="2 3">Hex-1 MGV</strain>
    </source>
</reference>
<dbReference type="EMBL" id="PUHY01000005">
    <property type="protein sequence ID" value="PQO37593.1"/>
    <property type="molecule type" value="Genomic_DNA"/>
</dbReference>